<accession>A0A5P1ESP6</accession>
<keyword evidence="3" id="KW-1185">Reference proteome</keyword>
<protein>
    <submittedName>
        <fullName evidence="2">Uncharacterized protein</fullName>
    </submittedName>
</protein>
<name>A0A5P1ESP6_ASPOF</name>
<proteinExistence type="predicted"/>
<dbReference type="Proteomes" id="UP000243459">
    <property type="component" value="Chromosome 5"/>
</dbReference>
<gene>
    <name evidence="2" type="ORF">A4U43_C05F7830</name>
</gene>
<evidence type="ECO:0000256" key="1">
    <source>
        <dbReference type="SAM" id="MobiDB-lite"/>
    </source>
</evidence>
<evidence type="ECO:0000313" key="2">
    <source>
        <dbReference type="EMBL" id="ONK68137.1"/>
    </source>
</evidence>
<feature type="region of interest" description="Disordered" evidence="1">
    <location>
        <begin position="21"/>
        <end position="50"/>
    </location>
</feature>
<dbReference type="EMBL" id="CM007385">
    <property type="protein sequence ID" value="ONK68137.1"/>
    <property type="molecule type" value="Genomic_DNA"/>
</dbReference>
<dbReference type="AlphaFoldDB" id="A0A5P1ESP6"/>
<organism evidence="2 3">
    <name type="scientific">Asparagus officinalis</name>
    <name type="common">Garden asparagus</name>
    <dbReference type="NCBI Taxonomy" id="4686"/>
    <lineage>
        <taxon>Eukaryota</taxon>
        <taxon>Viridiplantae</taxon>
        <taxon>Streptophyta</taxon>
        <taxon>Embryophyta</taxon>
        <taxon>Tracheophyta</taxon>
        <taxon>Spermatophyta</taxon>
        <taxon>Magnoliopsida</taxon>
        <taxon>Liliopsida</taxon>
        <taxon>Asparagales</taxon>
        <taxon>Asparagaceae</taxon>
        <taxon>Asparagoideae</taxon>
        <taxon>Asparagus</taxon>
    </lineage>
</organism>
<reference evidence="3" key="1">
    <citation type="journal article" date="2017" name="Nat. Commun.">
        <title>The asparagus genome sheds light on the origin and evolution of a young Y chromosome.</title>
        <authorList>
            <person name="Harkess A."/>
            <person name="Zhou J."/>
            <person name="Xu C."/>
            <person name="Bowers J.E."/>
            <person name="Van der Hulst R."/>
            <person name="Ayyampalayam S."/>
            <person name="Mercati F."/>
            <person name="Riccardi P."/>
            <person name="McKain M.R."/>
            <person name="Kakrana A."/>
            <person name="Tang H."/>
            <person name="Ray J."/>
            <person name="Groenendijk J."/>
            <person name="Arikit S."/>
            <person name="Mathioni S.M."/>
            <person name="Nakano M."/>
            <person name="Shan H."/>
            <person name="Telgmann-Rauber A."/>
            <person name="Kanno A."/>
            <person name="Yue Z."/>
            <person name="Chen H."/>
            <person name="Li W."/>
            <person name="Chen Y."/>
            <person name="Xu X."/>
            <person name="Zhang Y."/>
            <person name="Luo S."/>
            <person name="Chen H."/>
            <person name="Gao J."/>
            <person name="Mao Z."/>
            <person name="Pires J.C."/>
            <person name="Luo M."/>
            <person name="Kudrna D."/>
            <person name="Wing R.A."/>
            <person name="Meyers B.C."/>
            <person name="Yi K."/>
            <person name="Kong H."/>
            <person name="Lavrijsen P."/>
            <person name="Sunseri F."/>
            <person name="Falavigna A."/>
            <person name="Ye Y."/>
            <person name="Leebens-Mack J.H."/>
            <person name="Chen G."/>
        </authorList>
    </citation>
    <scope>NUCLEOTIDE SEQUENCE [LARGE SCALE GENOMIC DNA]</scope>
    <source>
        <strain evidence="3">cv. DH0086</strain>
    </source>
</reference>
<dbReference type="Gramene" id="ONK68137">
    <property type="protein sequence ID" value="ONK68137"/>
    <property type="gene ID" value="A4U43_C05F7830"/>
</dbReference>
<sequence length="177" mass="18959">MNGMEAIKMLDLKEDEADLTDAQKLSGSKHKGSWTVSGEGPSGSTEPTWEGDAVEVAIPSLDQEVEEGRGGEMVEFEPTEVQPQKLTELAHREGKESVVGELATEEPIAEGSAEVEVSAFQEDDIGWPFTHRISDVSTNEWVGEYEEARSEPELTPQPTPTTVAAAPVAIAPTAAVP</sequence>
<evidence type="ECO:0000313" key="3">
    <source>
        <dbReference type="Proteomes" id="UP000243459"/>
    </source>
</evidence>
<feature type="region of interest" description="Disordered" evidence="1">
    <location>
        <begin position="91"/>
        <end position="113"/>
    </location>
</feature>